<evidence type="ECO:0000313" key="3">
    <source>
        <dbReference type="EMBL" id="NMP20795.1"/>
    </source>
</evidence>
<keyword evidence="2" id="KW-0812">Transmembrane</keyword>
<dbReference type="Pfam" id="PF06210">
    <property type="entry name" value="DUF1003"/>
    <property type="match status" value="1"/>
</dbReference>
<accession>A0A7Y0Q103</accession>
<keyword evidence="1" id="KW-0175">Coiled coil</keyword>
<dbReference type="AlphaFoldDB" id="A0A7Y0Q103"/>
<feature type="coiled-coil region" evidence="1">
    <location>
        <begin position="129"/>
        <end position="163"/>
    </location>
</feature>
<comment type="caution">
    <text evidence="3">The sequence shown here is derived from an EMBL/GenBank/DDBJ whole genome shotgun (WGS) entry which is preliminary data.</text>
</comment>
<evidence type="ECO:0000256" key="2">
    <source>
        <dbReference type="SAM" id="Phobius"/>
    </source>
</evidence>
<feature type="transmembrane region" description="Helical" evidence="2">
    <location>
        <begin position="51"/>
        <end position="69"/>
    </location>
</feature>
<dbReference type="Proteomes" id="UP000533476">
    <property type="component" value="Unassembled WGS sequence"/>
</dbReference>
<dbReference type="EMBL" id="JABBVZ010000001">
    <property type="protein sequence ID" value="NMP20795.1"/>
    <property type="molecule type" value="Genomic_DNA"/>
</dbReference>
<feature type="transmembrane region" description="Helical" evidence="2">
    <location>
        <begin position="21"/>
        <end position="39"/>
    </location>
</feature>
<proteinExistence type="predicted"/>
<gene>
    <name evidence="3" type="ORF">HIJ39_00265</name>
</gene>
<evidence type="ECO:0000313" key="4">
    <source>
        <dbReference type="Proteomes" id="UP000533476"/>
    </source>
</evidence>
<keyword evidence="2" id="KW-0472">Membrane</keyword>
<keyword evidence="2" id="KW-1133">Transmembrane helix</keyword>
<name>A0A7Y0Q103_9FIRM</name>
<dbReference type="RefSeq" id="WP_169095501.1">
    <property type="nucleotide sequence ID" value="NZ_JABBVZ010000001.1"/>
</dbReference>
<evidence type="ECO:0000256" key="1">
    <source>
        <dbReference type="SAM" id="Coils"/>
    </source>
</evidence>
<keyword evidence="4" id="KW-1185">Reference proteome</keyword>
<organism evidence="3 4">
    <name type="scientific">Sulfobacillus harzensis</name>
    <dbReference type="NCBI Taxonomy" id="2729629"/>
    <lineage>
        <taxon>Bacteria</taxon>
        <taxon>Bacillati</taxon>
        <taxon>Bacillota</taxon>
        <taxon>Clostridia</taxon>
        <taxon>Eubacteriales</taxon>
        <taxon>Clostridiales Family XVII. Incertae Sedis</taxon>
        <taxon>Sulfobacillus</taxon>
    </lineage>
</organism>
<protein>
    <submittedName>
        <fullName evidence="3">DUF1003 domain-containing protein</fullName>
    </submittedName>
</protein>
<sequence>MRARLQRLNRGFVQWMATTSGRSLTFWLFVGWYLSWIAWNTVAPGPWRFDPYPYAFLLFLSNTIQLWYLPIITMQSDTFNALLRQLLEQLTQNEQVQTSVLHEVQVQNEALTDGLTVIREVVREHFAVSQRATATLERVEAILARIEAKTTEIDAEVDALTEREGMGHGD</sequence>
<dbReference type="InterPro" id="IPR010406">
    <property type="entry name" value="DUF1003"/>
</dbReference>
<reference evidence="3 4" key="1">
    <citation type="submission" date="2020-04" db="EMBL/GenBank/DDBJ databases">
        <authorList>
            <person name="Zhang R."/>
            <person name="Schippers A."/>
        </authorList>
    </citation>
    <scope>NUCLEOTIDE SEQUENCE [LARGE SCALE GENOMIC DNA]</scope>
    <source>
        <strain evidence="3 4">DSM 109850</strain>
    </source>
</reference>